<evidence type="ECO:0000313" key="3">
    <source>
        <dbReference type="Proteomes" id="UP001303046"/>
    </source>
</evidence>
<protein>
    <submittedName>
        <fullName evidence="2">Uncharacterized protein</fullName>
    </submittedName>
</protein>
<dbReference type="Proteomes" id="UP001303046">
    <property type="component" value="Unassembled WGS sequence"/>
</dbReference>
<sequence length="98" mass="10690">MTGSPSLADPHQGSGILSGYEPENGASGGRTGQCPNCVTDGKDDSFETAQLRLIQHHDVWVLVVMQEEDSVFLQTPHPSGPAARNLFYFFNIFLTSQH</sequence>
<accession>A0ABR1D0I0</accession>
<name>A0ABR1D0I0_NECAM</name>
<evidence type="ECO:0000256" key="1">
    <source>
        <dbReference type="SAM" id="MobiDB-lite"/>
    </source>
</evidence>
<keyword evidence="3" id="KW-1185">Reference proteome</keyword>
<organism evidence="2 3">
    <name type="scientific">Necator americanus</name>
    <name type="common">Human hookworm</name>
    <dbReference type="NCBI Taxonomy" id="51031"/>
    <lineage>
        <taxon>Eukaryota</taxon>
        <taxon>Metazoa</taxon>
        <taxon>Ecdysozoa</taxon>
        <taxon>Nematoda</taxon>
        <taxon>Chromadorea</taxon>
        <taxon>Rhabditida</taxon>
        <taxon>Rhabditina</taxon>
        <taxon>Rhabditomorpha</taxon>
        <taxon>Strongyloidea</taxon>
        <taxon>Ancylostomatidae</taxon>
        <taxon>Bunostominae</taxon>
        <taxon>Necator</taxon>
    </lineage>
</organism>
<evidence type="ECO:0000313" key="2">
    <source>
        <dbReference type="EMBL" id="KAK6743785.1"/>
    </source>
</evidence>
<dbReference type="EMBL" id="JAVFWL010000003">
    <property type="protein sequence ID" value="KAK6743785.1"/>
    <property type="molecule type" value="Genomic_DNA"/>
</dbReference>
<proteinExistence type="predicted"/>
<feature type="region of interest" description="Disordered" evidence="1">
    <location>
        <begin position="1"/>
        <end position="41"/>
    </location>
</feature>
<gene>
    <name evidence="2" type="primary">Necator_chrIII.g11604</name>
    <name evidence="2" type="ORF">RB195_010839</name>
</gene>
<comment type="caution">
    <text evidence="2">The sequence shown here is derived from an EMBL/GenBank/DDBJ whole genome shotgun (WGS) entry which is preliminary data.</text>
</comment>
<reference evidence="2 3" key="1">
    <citation type="submission" date="2023-08" db="EMBL/GenBank/DDBJ databases">
        <title>A Necator americanus chromosomal reference genome.</title>
        <authorList>
            <person name="Ilik V."/>
            <person name="Petrzelkova K.J."/>
            <person name="Pardy F."/>
            <person name="Fuh T."/>
            <person name="Niatou-Singa F.S."/>
            <person name="Gouil Q."/>
            <person name="Baker L."/>
            <person name="Ritchie M.E."/>
            <person name="Jex A.R."/>
            <person name="Gazzola D."/>
            <person name="Li H."/>
            <person name="Toshio Fujiwara R."/>
            <person name="Zhan B."/>
            <person name="Aroian R.V."/>
            <person name="Pafco B."/>
            <person name="Schwarz E.M."/>
        </authorList>
    </citation>
    <scope>NUCLEOTIDE SEQUENCE [LARGE SCALE GENOMIC DNA]</scope>
    <source>
        <strain evidence="2 3">Aroian</strain>
        <tissue evidence="2">Whole animal</tissue>
    </source>
</reference>